<name>Q2JZJ2_RHIEC</name>
<geneLocation type="plasmid" evidence="1 2">
    <name>p42f</name>
</geneLocation>
<dbReference type="OrthoDB" id="2962131at2"/>
<accession>Q2JZJ2</accession>
<evidence type="ECO:0000313" key="1">
    <source>
        <dbReference type="EMBL" id="ABC93994.1"/>
    </source>
</evidence>
<protein>
    <submittedName>
        <fullName evidence="1">Aminotransferase protein</fullName>
    </submittedName>
</protein>
<keyword evidence="1" id="KW-0808">Transferase</keyword>
<dbReference type="KEGG" id="ret:RHE_PF00101"/>
<proteinExistence type="predicted"/>
<dbReference type="RefSeq" id="WP_011428411.1">
    <property type="nucleotide sequence ID" value="NC_007766.1"/>
</dbReference>
<dbReference type="EMBL" id="CP000138">
    <property type="protein sequence ID" value="ABC93994.1"/>
    <property type="molecule type" value="Genomic_DNA"/>
</dbReference>
<keyword evidence="2" id="KW-1185">Reference proteome</keyword>
<dbReference type="GO" id="GO:0008483">
    <property type="term" value="F:transaminase activity"/>
    <property type="evidence" value="ECO:0007669"/>
    <property type="project" value="UniProtKB-KW"/>
</dbReference>
<keyword evidence="1" id="KW-0032">Aminotransferase</keyword>
<sequence length="318" mass="36291">MHDCRPPSRALRRWLKIFDSDPVDGRYGHLLLVENPERDDDLGNQLRPYFESAHGDAREYFAGEIGISLHPDADEDDDDASLLYPGCLPDTAKRGLFGEVMAGLVTEHYEFVGGHEWKVPIFLFRYHADVEKYLFDLARDAARERAVFGRFGSDFIGLKLDDDGAVVRLIVGEAKWRAELSDSEVETLMLGKWRKNKRTGERKRAGGIWFEINRDLDVPHGVRQLQRLLKERDRDGHAAAIVSMDKALALKNPVPMPRTNLIMIVGNGKATRDEGEPLLVWKTIPEEYTSRHDLQVVEVILKDGEDLIDEIYDLLWTV</sequence>
<reference evidence="1 2" key="1">
    <citation type="journal article" date="2006" name="Proc. Natl. Acad. Sci. U.S.A.">
        <title>The partitioned Rhizobium etli genome: genetic and metabolic redundancy in seven interacting replicons.</title>
        <authorList>
            <person name="Gonzalez V."/>
            <person name="Santamaria R.I."/>
            <person name="Bustos P."/>
            <person name="Hernandez-Gonzalez I."/>
            <person name="Medrano-Soto A."/>
            <person name="Moreno-Hagelsieb G."/>
            <person name="Janga S.C."/>
            <person name="Ramirez M.A."/>
            <person name="Jimenez-Jacinto V."/>
            <person name="Collado-Vides J."/>
            <person name="Davila G."/>
        </authorList>
    </citation>
    <scope>NUCLEOTIDE SEQUENCE [LARGE SCALE GENOMIC DNA]</scope>
    <source>
        <strain evidence="2">ATCC 51251 / DSM 11541 / JCM 21823 / NBRC 15573 / CFN 42</strain>
    </source>
</reference>
<organism evidence="1 2">
    <name type="scientific">Rhizobium etli (strain ATCC 51251 / DSM 11541 / JCM 21823 / NBRC 15573 / CFN 42)</name>
    <dbReference type="NCBI Taxonomy" id="347834"/>
    <lineage>
        <taxon>Bacteria</taxon>
        <taxon>Pseudomonadati</taxon>
        <taxon>Pseudomonadota</taxon>
        <taxon>Alphaproteobacteria</taxon>
        <taxon>Hyphomicrobiales</taxon>
        <taxon>Rhizobiaceae</taxon>
        <taxon>Rhizobium/Agrobacterium group</taxon>
        <taxon>Rhizobium</taxon>
    </lineage>
</organism>
<dbReference type="HOGENOM" id="CLU_089566_0_0_5"/>
<dbReference type="Proteomes" id="UP000001936">
    <property type="component" value="Plasmid p42f"/>
</dbReference>
<keyword evidence="1" id="KW-0614">Plasmid</keyword>
<evidence type="ECO:0000313" key="2">
    <source>
        <dbReference type="Proteomes" id="UP000001936"/>
    </source>
</evidence>
<dbReference type="AlphaFoldDB" id="Q2JZJ2"/>
<gene>
    <name evidence="1" type="ordered locus">RHE_PF00101</name>
</gene>